<dbReference type="RefSeq" id="WP_125598240.1">
    <property type="nucleotide sequence ID" value="NZ_JBHSSM010000016.1"/>
</dbReference>
<protein>
    <recommendedName>
        <fullName evidence="5">t-SNARE coiled-coil homology domain-containing protein</fullName>
    </recommendedName>
</protein>
<evidence type="ECO:0000256" key="2">
    <source>
        <dbReference type="SAM" id="Phobius"/>
    </source>
</evidence>
<reference evidence="4" key="1">
    <citation type="journal article" date="2019" name="Int. J. Syst. Evol. Microbiol.">
        <title>The Global Catalogue of Microorganisms (GCM) 10K type strain sequencing project: providing services to taxonomists for standard genome sequencing and annotation.</title>
        <authorList>
            <consortium name="The Broad Institute Genomics Platform"/>
            <consortium name="The Broad Institute Genome Sequencing Center for Infectious Disease"/>
            <person name="Wu L."/>
            <person name="Ma J."/>
        </authorList>
    </citation>
    <scope>NUCLEOTIDE SEQUENCE [LARGE SCALE GENOMIC DNA]</scope>
    <source>
        <strain evidence="4">CCM 8897</strain>
    </source>
</reference>
<keyword evidence="2" id="KW-0472">Membrane</keyword>
<name>A0ABW1UMI2_9LACO</name>
<keyword evidence="4" id="KW-1185">Reference proteome</keyword>
<feature type="coiled-coil region" evidence="1">
    <location>
        <begin position="14"/>
        <end position="41"/>
    </location>
</feature>
<keyword evidence="1" id="KW-0175">Coiled coil</keyword>
<keyword evidence="2" id="KW-1133">Transmembrane helix</keyword>
<gene>
    <name evidence="3" type="ORF">ACFQHW_06215</name>
</gene>
<evidence type="ECO:0000256" key="1">
    <source>
        <dbReference type="SAM" id="Coils"/>
    </source>
</evidence>
<comment type="caution">
    <text evidence="3">The sequence shown here is derived from an EMBL/GenBank/DDBJ whole genome shotgun (WGS) entry which is preliminary data.</text>
</comment>
<evidence type="ECO:0008006" key="5">
    <source>
        <dbReference type="Google" id="ProtNLM"/>
    </source>
</evidence>
<evidence type="ECO:0000313" key="4">
    <source>
        <dbReference type="Proteomes" id="UP001596310"/>
    </source>
</evidence>
<evidence type="ECO:0000313" key="3">
    <source>
        <dbReference type="EMBL" id="MFC6315167.1"/>
    </source>
</evidence>
<dbReference type="Proteomes" id="UP001596310">
    <property type="component" value="Unassembled WGS sequence"/>
</dbReference>
<accession>A0ABW1UMI2</accession>
<feature type="transmembrane region" description="Helical" evidence="2">
    <location>
        <begin position="85"/>
        <end position="104"/>
    </location>
</feature>
<proteinExistence type="predicted"/>
<dbReference type="EMBL" id="JBHSSM010000016">
    <property type="protein sequence ID" value="MFC6315167.1"/>
    <property type="molecule type" value="Genomic_DNA"/>
</dbReference>
<organism evidence="3 4">
    <name type="scientific">Lapidilactobacillus achengensis</name>
    <dbReference type="NCBI Taxonomy" id="2486000"/>
    <lineage>
        <taxon>Bacteria</taxon>
        <taxon>Bacillati</taxon>
        <taxon>Bacillota</taxon>
        <taxon>Bacilli</taxon>
        <taxon>Lactobacillales</taxon>
        <taxon>Lactobacillaceae</taxon>
        <taxon>Lapidilactobacillus</taxon>
    </lineage>
</organism>
<keyword evidence="2" id="KW-0812">Transmembrane</keyword>
<sequence>MDLEKTVTEHGKQIDVHTERLNDVEKDVQELKQDLRVGLDRVDQSNRYLREQNNVILKEVITKNKTSEQHDFALTKLAKDNQIKMFGMIFGTGGVIVLIINLLMKLFH</sequence>